<dbReference type="Pfam" id="PF01965">
    <property type="entry name" value="DJ-1_PfpI"/>
    <property type="match status" value="1"/>
</dbReference>
<dbReference type="CDD" id="cd03135">
    <property type="entry name" value="GATase1_DJ-1"/>
    <property type="match status" value="1"/>
</dbReference>
<accession>A0A2H9N1U7</accession>
<dbReference type="AlphaFoldDB" id="A0A2H9N1U7"/>
<name>A0A2H9N1U7_9BACT</name>
<comment type="caution">
    <text evidence="2">The sequence shown here is derived from an EMBL/GenBank/DDBJ whole genome shotgun (WGS) entry which is preliminary data.</text>
</comment>
<protein>
    <recommendedName>
        <fullName evidence="1">DJ-1/PfpI domain-containing protein</fullName>
    </recommendedName>
</protein>
<evidence type="ECO:0000313" key="3">
    <source>
        <dbReference type="Proteomes" id="UP000236840"/>
    </source>
</evidence>
<dbReference type="PANTHER" id="PTHR48094:SF12">
    <property type="entry name" value="PARKINSON DISEASE PROTEIN 7 HOMOLOG"/>
    <property type="match status" value="1"/>
</dbReference>
<dbReference type="InterPro" id="IPR050325">
    <property type="entry name" value="Prot/Nucl_acid_deglycase"/>
</dbReference>
<evidence type="ECO:0000259" key="1">
    <source>
        <dbReference type="Pfam" id="PF01965"/>
    </source>
</evidence>
<dbReference type="SUPFAM" id="SSF52317">
    <property type="entry name" value="Class I glutamine amidotransferase-like"/>
    <property type="match status" value="1"/>
</dbReference>
<dbReference type="InterPro" id="IPR029062">
    <property type="entry name" value="Class_I_gatase-like"/>
</dbReference>
<dbReference type="GO" id="GO:0005737">
    <property type="term" value="C:cytoplasm"/>
    <property type="evidence" value="ECO:0007669"/>
    <property type="project" value="TreeGrafter"/>
</dbReference>
<organism evidence="2 3">
    <name type="scientific">Candidatus Nealsonbacteria bacterium CG_4_8_14_3_um_filter_37_36</name>
    <dbReference type="NCBI Taxonomy" id="1974688"/>
    <lineage>
        <taxon>Bacteria</taxon>
        <taxon>Candidatus Nealsoniibacteriota</taxon>
    </lineage>
</organism>
<reference evidence="3" key="1">
    <citation type="submission" date="2017-09" db="EMBL/GenBank/DDBJ databases">
        <title>Depth-based differentiation of microbial function through sediment-hosted aquifers and enrichment of novel symbionts in the deep terrestrial subsurface.</title>
        <authorList>
            <person name="Probst A.J."/>
            <person name="Ladd B."/>
            <person name="Jarett J.K."/>
            <person name="Geller-Mcgrath D.E."/>
            <person name="Sieber C.M.K."/>
            <person name="Emerson J.B."/>
            <person name="Anantharaman K."/>
            <person name="Thomas B.C."/>
            <person name="Malmstrom R."/>
            <person name="Stieglmeier M."/>
            <person name="Klingl A."/>
            <person name="Woyke T."/>
            <person name="Ryan C.M."/>
            <person name="Banfield J.F."/>
        </authorList>
    </citation>
    <scope>NUCLEOTIDE SEQUENCE [LARGE SCALE GENOMIC DNA]</scope>
</reference>
<dbReference type="EMBL" id="PFHJ01000001">
    <property type="protein sequence ID" value="PIW91660.1"/>
    <property type="molecule type" value="Genomic_DNA"/>
</dbReference>
<dbReference type="PANTHER" id="PTHR48094">
    <property type="entry name" value="PROTEIN/NUCLEIC ACID DEGLYCASE DJ-1-RELATED"/>
    <property type="match status" value="1"/>
</dbReference>
<evidence type="ECO:0000313" key="2">
    <source>
        <dbReference type="EMBL" id="PIW91660.1"/>
    </source>
</evidence>
<sequence length="182" mass="19217">MPNQNISGKKIVIIIAFRDFRDAEYFIPKEILETAGAEVKTASNKIGTAIGADGGDTEVDLLVSEINIANFSAVVFIGGPGCLEVLDNEESYRIAKETVSQNKVLAAICISPTILAKAGVLKGKKATVWSSPLDGGPVRILKENGAIYEDEPVVVDGKIITGNGPGAAEEFGKTIVEVLTKE</sequence>
<gene>
    <name evidence="2" type="ORF">COZ90_00010</name>
</gene>
<dbReference type="Proteomes" id="UP000236840">
    <property type="component" value="Unassembled WGS sequence"/>
</dbReference>
<proteinExistence type="predicted"/>
<dbReference type="Gene3D" id="3.40.50.880">
    <property type="match status" value="1"/>
</dbReference>
<feature type="domain" description="DJ-1/PfpI" evidence="1">
    <location>
        <begin position="9"/>
        <end position="177"/>
    </location>
</feature>
<dbReference type="InterPro" id="IPR002818">
    <property type="entry name" value="DJ-1/PfpI"/>
</dbReference>